<dbReference type="Proteomes" id="UP000178417">
    <property type="component" value="Unassembled WGS sequence"/>
</dbReference>
<reference evidence="3 4" key="1">
    <citation type="journal article" date="2016" name="Nat. Commun.">
        <title>Thousands of microbial genomes shed light on interconnected biogeochemical processes in an aquifer system.</title>
        <authorList>
            <person name="Anantharaman K."/>
            <person name="Brown C.T."/>
            <person name="Hug L.A."/>
            <person name="Sharon I."/>
            <person name="Castelle C.J."/>
            <person name="Probst A.J."/>
            <person name="Thomas B.C."/>
            <person name="Singh A."/>
            <person name="Wilkins M.J."/>
            <person name="Karaoz U."/>
            <person name="Brodie E.L."/>
            <person name="Williams K.H."/>
            <person name="Hubbard S.S."/>
            <person name="Banfield J.F."/>
        </authorList>
    </citation>
    <scope>NUCLEOTIDE SEQUENCE [LARGE SCALE GENOMIC DNA]</scope>
</reference>
<protein>
    <recommendedName>
        <fullName evidence="2">AMP-activated protein kinase glycogen-binding domain-containing protein</fullName>
    </recommendedName>
</protein>
<dbReference type="InterPro" id="IPR014756">
    <property type="entry name" value="Ig_E-set"/>
</dbReference>
<evidence type="ECO:0000313" key="4">
    <source>
        <dbReference type="Proteomes" id="UP000178417"/>
    </source>
</evidence>
<dbReference type="Pfam" id="PF16561">
    <property type="entry name" value="AMPK1_CBM"/>
    <property type="match status" value="1"/>
</dbReference>
<gene>
    <name evidence="3" type="ORF">A2310_05820</name>
</gene>
<dbReference type="PANTHER" id="PTHR10343">
    <property type="entry name" value="5'-AMP-ACTIVATED PROTEIN KINASE , BETA SUBUNIT"/>
    <property type="match status" value="1"/>
</dbReference>
<proteinExistence type="inferred from homology"/>
<dbReference type="InterPro" id="IPR050827">
    <property type="entry name" value="CRP1_MDG1_kinase"/>
</dbReference>
<dbReference type="SUPFAM" id="SSF81296">
    <property type="entry name" value="E set domains"/>
    <property type="match status" value="1"/>
</dbReference>
<dbReference type="CDD" id="cd02859">
    <property type="entry name" value="E_set_AMPKbeta_like_N"/>
    <property type="match status" value="1"/>
</dbReference>
<dbReference type="EMBL" id="MEUB01000058">
    <property type="protein sequence ID" value="OGC19853.1"/>
    <property type="molecule type" value="Genomic_DNA"/>
</dbReference>
<dbReference type="AlphaFoldDB" id="A0A1F4SJK2"/>
<comment type="similarity">
    <text evidence="1">Belongs to the 5'-AMP-activated protein kinase beta subunit family.</text>
</comment>
<evidence type="ECO:0000313" key="3">
    <source>
        <dbReference type="EMBL" id="OGC19853.1"/>
    </source>
</evidence>
<name>A0A1F4SJK2_UNCSA</name>
<feature type="domain" description="AMP-activated protein kinase glycogen-binding" evidence="2">
    <location>
        <begin position="16"/>
        <end position="88"/>
    </location>
</feature>
<evidence type="ECO:0000256" key="1">
    <source>
        <dbReference type="ARBA" id="ARBA00010926"/>
    </source>
</evidence>
<accession>A0A1F4SJK2</accession>
<evidence type="ECO:0000259" key="2">
    <source>
        <dbReference type="Pfam" id="PF16561"/>
    </source>
</evidence>
<comment type="caution">
    <text evidence="3">The sequence shown here is derived from an EMBL/GenBank/DDBJ whole genome shotgun (WGS) entry which is preliminary data.</text>
</comment>
<dbReference type="Gene3D" id="2.60.40.10">
    <property type="entry name" value="Immunoglobulins"/>
    <property type="match status" value="1"/>
</dbReference>
<dbReference type="PANTHER" id="PTHR10343:SF84">
    <property type="entry name" value="5'-AMP-ACTIVATED PROTEIN KINASE SUBUNIT BETA-1"/>
    <property type="match status" value="1"/>
</dbReference>
<dbReference type="InterPro" id="IPR013783">
    <property type="entry name" value="Ig-like_fold"/>
</dbReference>
<dbReference type="STRING" id="1802579.A2310_05820"/>
<organism evidence="3 4">
    <name type="scientific">candidate division WOR-1 bacterium RIFOXYB2_FULL_37_13</name>
    <dbReference type="NCBI Taxonomy" id="1802579"/>
    <lineage>
        <taxon>Bacteria</taxon>
        <taxon>Bacillati</taxon>
        <taxon>Saganbacteria</taxon>
    </lineage>
</organism>
<dbReference type="InterPro" id="IPR032640">
    <property type="entry name" value="AMPK1_CBM"/>
</dbReference>
<sequence length="89" mass="10340">MSGKRVKFTFKDLEGKFREVYLAGDFTDWGDNAIVMKKDKKSGEWKIVKSLTFGEHEYKFYADGKWIADPKAQKKRTTIGEENSVIRVD</sequence>